<name>A0A9D7PRF2_9PROT</name>
<feature type="transmembrane region" description="Helical" evidence="1">
    <location>
        <begin position="42"/>
        <end position="61"/>
    </location>
</feature>
<dbReference type="EMBL" id="JADJUC010000001">
    <property type="protein sequence ID" value="MBK8522884.1"/>
    <property type="molecule type" value="Genomic_DNA"/>
</dbReference>
<feature type="transmembrane region" description="Helical" evidence="1">
    <location>
        <begin position="12"/>
        <end position="30"/>
    </location>
</feature>
<dbReference type="AlphaFoldDB" id="A0A9D7PRF2"/>
<protein>
    <recommendedName>
        <fullName evidence="4">DUF3311 domain-containing protein</fullName>
    </recommendedName>
</protein>
<keyword evidence="1" id="KW-0812">Transmembrane</keyword>
<comment type="caution">
    <text evidence="2">The sequence shown here is derived from an EMBL/GenBank/DDBJ whole genome shotgun (WGS) entry which is preliminary data.</text>
</comment>
<proteinExistence type="predicted"/>
<keyword evidence="1" id="KW-0472">Membrane</keyword>
<evidence type="ECO:0000313" key="3">
    <source>
        <dbReference type="Proteomes" id="UP000886689"/>
    </source>
</evidence>
<gene>
    <name evidence="2" type="ORF">IPL58_01365</name>
</gene>
<evidence type="ECO:0008006" key="4">
    <source>
        <dbReference type="Google" id="ProtNLM"/>
    </source>
</evidence>
<evidence type="ECO:0000256" key="1">
    <source>
        <dbReference type="SAM" id="Phobius"/>
    </source>
</evidence>
<organism evidence="2 3">
    <name type="scientific">Candidatus Proximibacter danicus</name>
    <dbReference type="NCBI Taxonomy" id="2954365"/>
    <lineage>
        <taxon>Bacteria</taxon>
        <taxon>Pseudomonadati</taxon>
        <taxon>Pseudomonadota</taxon>
        <taxon>Betaproteobacteria</taxon>
        <taxon>Candidatus Proximibacter</taxon>
    </lineage>
</organism>
<reference evidence="2" key="1">
    <citation type="submission" date="2020-10" db="EMBL/GenBank/DDBJ databases">
        <title>Connecting structure to function with the recovery of over 1000 high-quality activated sludge metagenome-assembled genomes encoding full-length rRNA genes using long-read sequencing.</title>
        <authorList>
            <person name="Singleton C.M."/>
            <person name="Petriglieri F."/>
            <person name="Kristensen J.M."/>
            <person name="Kirkegaard R.H."/>
            <person name="Michaelsen T.Y."/>
            <person name="Andersen M.H."/>
            <person name="Karst S.M."/>
            <person name="Dueholm M.S."/>
            <person name="Nielsen P.H."/>
            <person name="Albertsen M."/>
        </authorList>
    </citation>
    <scope>NUCLEOTIDE SEQUENCE</scope>
    <source>
        <strain evidence="2">Hirt_18-Q3-R61-65_BATAC.395</strain>
    </source>
</reference>
<sequence length="76" mass="8619">MQRSTLTGQRLVAVFLIGFVLFNYPVLSLFDRTATLFGLPLVFAYLFLVWAGLILLMAWVVERRGDRAERLDRAGG</sequence>
<keyword evidence="1" id="KW-1133">Transmembrane helix</keyword>
<accession>A0A9D7PRF2</accession>
<evidence type="ECO:0000313" key="2">
    <source>
        <dbReference type="EMBL" id="MBK8522884.1"/>
    </source>
</evidence>
<dbReference type="Proteomes" id="UP000886689">
    <property type="component" value="Unassembled WGS sequence"/>
</dbReference>